<evidence type="ECO:0000256" key="1">
    <source>
        <dbReference type="ARBA" id="ARBA00004613"/>
    </source>
</evidence>
<comment type="caution">
    <text evidence="13">The sequence shown here is derived from an EMBL/GenBank/DDBJ whole genome shotgun (WGS) entry which is preliminary data.</text>
</comment>
<evidence type="ECO:0000256" key="2">
    <source>
        <dbReference type="ARBA" id="ARBA00005851"/>
    </source>
</evidence>
<evidence type="ECO:0000256" key="10">
    <source>
        <dbReference type="ARBA" id="ARBA00041631"/>
    </source>
</evidence>
<comment type="subcellular location">
    <subcellularLocation>
        <location evidence="1">Secreted</location>
    </subcellularLocation>
</comment>
<dbReference type="GO" id="GO:0005125">
    <property type="term" value="F:cytokine activity"/>
    <property type="evidence" value="ECO:0007669"/>
    <property type="project" value="UniProtKB-KW"/>
</dbReference>
<reference evidence="13 14" key="1">
    <citation type="journal article" date="2018" name="Gigascience">
        <title>Genomes of trombidid mites reveal novel predicted allergens and laterally-transferred genes associated with secondary metabolism.</title>
        <authorList>
            <person name="Dong X."/>
            <person name="Chaisiri K."/>
            <person name="Xia D."/>
            <person name="Armstrong S.D."/>
            <person name="Fang Y."/>
            <person name="Donnelly M.J."/>
            <person name="Kadowaki T."/>
            <person name="McGarry J.W."/>
            <person name="Darby A.C."/>
            <person name="Makepeace B.L."/>
        </authorList>
    </citation>
    <scope>NUCLEOTIDE SEQUENCE [LARGE SCALE GENOMIC DNA]</scope>
    <source>
        <strain evidence="13">UoL-UT</strain>
    </source>
</reference>
<gene>
    <name evidence="13" type="ORF">B4U80_07627</name>
</gene>
<dbReference type="AlphaFoldDB" id="A0A443S3Y5"/>
<accession>A0A443S3Y5</accession>
<dbReference type="SUPFAM" id="SSF55331">
    <property type="entry name" value="Tautomerase/MIF"/>
    <property type="match status" value="1"/>
</dbReference>
<evidence type="ECO:0000256" key="9">
    <source>
        <dbReference type="ARBA" id="ARBA00039086"/>
    </source>
</evidence>
<organism evidence="13 14">
    <name type="scientific">Leptotrombidium deliense</name>
    <dbReference type="NCBI Taxonomy" id="299467"/>
    <lineage>
        <taxon>Eukaryota</taxon>
        <taxon>Metazoa</taxon>
        <taxon>Ecdysozoa</taxon>
        <taxon>Arthropoda</taxon>
        <taxon>Chelicerata</taxon>
        <taxon>Arachnida</taxon>
        <taxon>Acari</taxon>
        <taxon>Acariformes</taxon>
        <taxon>Trombidiformes</taxon>
        <taxon>Prostigmata</taxon>
        <taxon>Anystina</taxon>
        <taxon>Parasitengona</taxon>
        <taxon>Trombiculoidea</taxon>
        <taxon>Trombiculidae</taxon>
        <taxon>Leptotrombidium</taxon>
    </lineage>
</organism>
<comment type="catalytic activity">
    <reaction evidence="7">
        <text>L-dopachrome = 5,6-dihydroxyindole-2-carboxylate</text>
        <dbReference type="Rhea" id="RHEA:13041"/>
        <dbReference type="ChEBI" id="CHEBI:16875"/>
        <dbReference type="ChEBI" id="CHEBI:57509"/>
        <dbReference type="EC" id="5.3.3.12"/>
    </reaction>
</comment>
<keyword evidence="5" id="KW-0413">Isomerase</keyword>
<evidence type="ECO:0000256" key="5">
    <source>
        <dbReference type="ARBA" id="ARBA00023235"/>
    </source>
</evidence>
<dbReference type="Proteomes" id="UP000288716">
    <property type="component" value="Unassembled WGS sequence"/>
</dbReference>
<evidence type="ECO:0000256" key="8">
    <source>
        <dbReference type="ARBA" id="ARBA00038932"/>
    </source>
</evidence>
<proteinExistence type="inferred from homology"/>
<evidence type="ECO:0000256" key="6">
    <source>
        <dbReference type="ARBA" id="ARBA00036735"/>
    </source>
</evidence>
<dbReference type="EC" id="5.3.2.1" evidence="9"/>
<dbReference type="VEuPathDB" id="VectorBase:LDEU009836"/>
<evidence type="ECO:0000313" key="13">
    <source>
        <dbReference type="EMBL" id="RWS22205.1"/>
    </source>
</evidence>
<evidence type="ECO:0000256" key="7">
    <source>
        <dbReference type="ARBA" id="ARBA00036823"/>
    </source>
</evidence>
<sequence>MPALEVITNVPKDKIPADLARNLADTVSKLFGRPAAYVCVTIRPDTIISWGGKDAPAALVHISSIGLIDRERNKKASTTLFPLFHKNLGVTADRLFILFHEFTADNWGFKDSDKVNFG</sequence>
<dbReference type="EMBL" id="NCKV01009479">
    <property type="protein sequence ID" value="RWS22205.1"/>
    <property type="molecule type" value="Genomic_DNA"/>
</dbReference>
<name>A0A443S3Y5_9ACAR</name>
<comment type="catalytic activity">
    <reaction evidence="6">
        <text>3-phenylpyruvate = enol-phenylpyruvate</text>
        <dbReference type="Rhea" id="RHEA:17097"/>
        <dbReference type="ChEBI" id="CHEBI:16815"/>
        <dbReference type="ChEBI" id="CHEBI:18005"/>
        <dbReference type="EC" id="5.3.2.1"/>
    </reaction>
</comment>
<dbReference type="OrthoDB" id="255819at2759"/>
<dbReference type="InterPro" id="IPR001398">
    <property type="entry name" value="Macrophage_inhib_fac"/>
</dbReference>
<keyword evidence="4" id="KW-0964">Secreted</keyword>
<dbReference type="Gene3D" id="3.30.429.10">
    <property type="entry name" value="Macrophage Migration Inhibitory Factor"/>
    <property type="match status" value="1"/>
</dbReference>
<evidence type="ECO:0000256" key="11">
    <source>
        <dbReference type="ARBA" id="ARBA00041912"/>
    </source>
</evidence>
<evidence type="ECO:0000256" key="12">
    <source>
        <dbReference type="ARBA" id="ARBA00042730"/>
    </source>
</evidence>
<dbReference type="Pfam" id="PF01187">
    <property type="entry name" value="MIF"/>
    <property type="match status" value="1"/>
</dbReference>
<evidence type="ECO:0000313" key="14">
    <source>
        <dbReference type="Proteomes" id="UP000288716"/>
    </source>
</evidence>
<dbReference type="EC" id="5.3.3.12" evidence="8"/>
<evidence type="ECO:0000256" key="3">
    <source>
        <dbReference type="ARBA" id="ARBA00022514"/>
    </source>
</evidence>
<keyword evidence="14" id="KW-1185">Reference proteome</keyword>
<dbReference type="GO" id="GO:0050178">
    <property type="term" value="F:phenylpyruvate tautomerase activity"/>
    <property type="evidence" value="ECO:0007669"/>
    <property type="project" value="UniProtKB-EC"/>
</dbReference>
<dbReference type="PANTHER" id="PTHR11954:SF6">
    <property type="entry name" value="MACROPHAGE MIGRATION INHIBITORY FACTOR"/>
    <property type="match status" value="1"/>
</dbReference>
<protein>
    <recommendedName>
        <fullName evidence="12">L-dopachrome isomerase</fullName>
        <ecNumber evidence="9">5.3.2.1</ecNumber>
        <ecNumber evidence="8">5.3.3.12</ecNumber>
    </recommendedName>
    <alternativeName>
        <fullName evidence="10">L-dopachrome tautomerase</fullName>
    </alternativeName>
    <alternativeName>
        <fullName evidence="11">Phenylpyruvate tautomerase</fullName>
    </alternativeName>
</protein>
<comment type="similarity">
    <text evidence="2">Belongs to the MIF family.</text>
</comment>
<dbReference type="STRING" id="299467.A0A443S3Y5"/>
<keyword evidence="3" id="KW-0202">Cytokine</keyword>
<dbReference type="PANTHER" id="PTHR11954">
    <property type="entry name" value="D-DOPACHROME DECARBOXYLASE"/>
    <property type="match status" value="1"/>
</dbReference>
<evidence type="ECO:0000256" key="4">
    <source>
        <dbReference type="ARBA" id="ARBA00022525"/>
    </source>
</evidence>
<dbReference type="GO" id="GO:0004167">
    <property type="term" value="F:dopachrome isomerase activity"/>
    <property type="evidence" value="ECO:0007669"/>
    <property type="project" value="UniProtKB-EC"/>
</dbReference>
<dbReference type="GO" id="GO:0005615">
    <property type="term" value="C:extracellular space"/>
    <property type="evidence" value="ECO:0007669"/>
    <property type="project" value="UniProtKB-KW"/>
</dbReference>
<dbReference type="InterPro" id="IPR014347">
    <property type="entry name" value="Tautomerase/MIF_sf"/>
</dbReference>